<dbReference type="InterPro" id="IPR005149">
    <property type="entry name" value="Tscrpt_reg_PadR_N"/>
</dbReference>
<gene>
    <name evidence="2" type="ORF">H9875_06400</name>
</gene>
<organism evidence="2 3">
    <name type="scientific">Candidatus Levilactobacillus faecigallinarum</name>
    <dbReference type="NCBI Taxonomy" id="2838638"/>
    <lineage>
        <taxon>Bacteria</taxon>
        <taxon>Bacillati</taxon>
        <taxon>Bacillota</taxon>
        <taxon>Bacilli</taxon>
        <taxon>Lactobacillales</taxon>
        <taxon>Lactobacillaceae</taxon>
        <taxon>Levilactobacillus</taxon>
    </lineage>
</organism>
<dbReference type="Pfam" id="PF03551">
    <property type="entry name" value="PadR"/>
    <property type="match status" value="1"/>
</dbReference>
<dbReference type="EMBL" id="DXGJ01000049">
    <property type="protein sequence ID" value="HIW72243.1"/>
    <property type="molecule type" value="Genomic_DNA"/>
</dbReference>
<name>A0A9D1QSH4_9LACO</name>
<dbReference type="InterPro" id="IPR036388">
    <property type="entry name" value="WH-like_DNA-bd_sf"/>
</dbReference>
<comment type="caution">
    <text evidence="2">The sequence shown here is derived from an EMBL/GenBank/DDBJ whole genome shotgun (WGS) entry which is preliminary data.</text>
</comment>
<dbReference type="InterPro" id="IPR036390">
    <property type="entry name" value="WH_DNA-bd_sf"/>
</dbReference>
<reference evidence="2" key="1">
    <citation type="journal article" date="2021" name="PeerJ">
        <title>Extensive microbial diversity within the chicken gut microbiome revealed by metagenomics and culture.</title>
        <authorList>
            <person name="Gilroy R."/>
            <person name="Ravi A."/>
            <person name="Getino M."/>
            <person name="Pursley I."/>
            <person name="Horton D.L."/>
            <person name="Alikhan N.F."/>
            <person name="Baker D."/>
            <person name="Gharbi K."/>
            <person name="Hall N."/>
            <person name="Watson M."/>
            <person name="Adriaenssens E.M."/>
            <person name="Foster-Nyarko E."/>
            <person name="Jarju S."/>
            <person name="Secka A."/>
            <person name="Antonio M."/>
            <person name="Oren A."/>
            <person name="Chaudhuri R.R."/>
            <person name="La Ragione R."/>
            <person name="Hildebrand F."/>
            <person name="Pallen M.J."/>
        </authorList>
    </citation>
    <scope>NUCLEOTIDE SEQUENCE</scope>
    <source>
        <strain evidence="2">CHK173-259</strain>
    </source>
</reference>
<dbReference type="Proteomes" id="UP000886822">
    <property type="component" value="Unassembled WGS sequence"/>
</dbReference>
<feature type="domain" description="Transcription regulator PadR N-terminal" evidence="1">
    <location>
        <begin position="6"/>
        <end position="78"/>
    </location>
</feature>
<protein>
    <submittedName>
        <fullName evidence="2">Helix-turn-helix transcriptional regulator</fullName>
    </submittedName>
</protein>
<evidence type="ECO:0000259" key="1">
    <source>
        <dbReference type="Pfam" id="PF03551"/>
    </source>
</evidence>
<evidence type="ECO:0000313" key="3">
    <source>
        <dbReference type="Proteomes" id="UP000886822"/>
    </source>
</evidence>
<reference evidence="2" key="2">
    <citation type="submission" date="2021-04" db="EMBL/GenBank/DDBJ databases">
        <authorList>
            <person name="Gilroy R."/>
        </authorList>
    </citation>
    <scope>NUCLEOTIDE SEQUENCE</scope>
    <source>
        <strain evidence="2">CHK173-259</strain>
    </source>
</reference>
<sequence length="168" mass="19030">MIPLLILGLLQQRPTATGYELLSYLRTHHLNYVVHVTKGSFYYNLQQLADKGWLAPVPSAEAKENRYRTTDSGTTRFRELMVTYGQVNDVTPTAFYLVFLFADQATDLMPTILDQQITTTKAKIQATDLALTTPEDLLPSYATILANTVAHHRANLAWFQRLHAQYPS</sequence>
<accession>A0A9D1QSH4</accession>
<dbReference type="Gene3D" id="1.10.10.10">
    <property type="entry name" value="Winged helix-like DNA-binding domain superfamily/Winged helix DNA-binding domain"/>
    <property type="match status" value="1"/>
</dbReference>
<evidence type="ECO:0000313" key="2">
    <source>
        <dbReference type="EMBL" id="HIW72243.1"/>
    </source>
</evidence>
<dbReference type="AlphaFoldDB" id="A0A9D1QSH4"/>
<proteinExistence type="predicted"/>
<dbReference type="SUPFAM" id="SSF46785">
    <property type="entry name" value="Winged helix' DNA-binding domain"/>
    <property type="match status" value="1"/>
</dbReference>